<dbReference type="PROSITE" id="PS00108">
    <property type="entry name" value="PROTEIN_KINASE_ST"/>
    <property type="match status" value="1"/>
</dbReference>
<reference evidence="6 7" key="1">
    <citation type="journal article" date="2019" name="Sci. Rep.">
        <title>Comparative genomics of chytrid fungi reveal insights into the obligate biotrophic and pathogenic lifestyle of Synchytrium endobioticum.</title>
        <authorList>
            <person name="van de Vossenberg B.T.L.H."/>
            <person name="Warris S."/>
            <person name="Nguyen H.D.T."/>
            <person name="van Gent-Pelzer M.P.E."/>
            <person name="Joly D.L."/>
            <person name="van de Geest H.C."/>
            <person name="Bonants P.J.M."/>
            <person name="Smith D.S."/>
            <person name="Levesque C.A."/>
            <person name="van der Lee T.A.J."/>
        </authorList>
    </citation>
    <scope>NUCLEOTIDE SEQUENCE [LARGE SCALE GENOMIC DNA]</scope>
    <source>
        <strain evidence="6 7">JEL517</strain>
    </source>
</reference>
<sequence length="526" mass="58059">MNPSALLNKHTPDGTLLLVELIGSGSFSLVYRALSVDNGTEYAVKCLFKVNLNPHQLAIQRQEASILSMLPPHINLIQLERVIESPHVLFLVFEYLSNDLFDTIMAAQNSKEQGLSDEAVRDMMLQICSAVKHCHDNGIYHRDIKPENILVKVDNDDGGRPILKLADFGLATMQSFSNDIGVGSLRYQSPQALRGSTSQRTTPDSSSASVMSQSSKLRRSDSVCLSPSPMGYWGATNDVWALGVVLINLITGRNPWAAAMQSDPTFAAFCDYDKDILNREFGLSDATACIMRGVFEHDEDARLSMNELMQAIKAAPSFRMKPIRDKTGRYTTDEIPNLEMVSSYTQPHHFIISQSPSPTRKTNPISITTNSWNSRAAAFQPKIGIAAARSYKQSSWSSDLDDMNWEALPQFDESGTAIKDAGLARIEDDEDVDSQEGSSQEAATPRLSDDDDLLFSFDHTSISRAVESRTMQDFHDEGILGKKNRGSVESFDDKARKVIKGAVSSLESWAKSWESSVAVGGKDNTR</sequence>
<evidence type="ECO:0000259" key="5">
    <source>
        <dbReference type="PROSITE" id="PS50011"/>
    </source>
</evidence>
<dbReference type="PROSITE" id="PS00107">
    <property type="entry name" value="PROTEIN_KINASE_ATP"/>
    <property type="match status" value="1"/>
</dbReference>
<keyword evidence="1 3" id="KW-0547">Nucleotide-binding</keyword>
<dbReference type="InterPro" id="IPR017441">
    <property type="entry name" value="Protein_kinase_ATP_BS"/>
</dbReference>
<dbReference type="SMART" id="SM00220">
    <property type="entry name" value="S_TKc"/>
    <property type="match status" value="1"/>
</dbReference>
<dbReference type="Pfam" id="PF00069">
    <property type="entry name" value="Pkinase"/>
    <property type="match status" value="1"/>
</dbReference>
<dbReference type="Gene3D" id="1.10.510.10">
    <property type="entry name" value="Transferase(Phosphotransferase) domain 1"/>
    <property type="match status" value="1"/>
</dbReference>
<feature type="domain" description="Protein kinase" evidence="5">
    <location>
        <begin position="16"/>
        <end position="318"/>
    </location>
</feature>
<comment type="caution">
    <text evidence="6">The sequence shown here is derived from an EMBL/GenBank/DDBJ whole genome shotgun (WGS) entry which is preliminary data.</text>
</comment>
<dbReference type="STRING" id="1806994.A0A507CF56"/>
<dbReference type="PANTHER" id="PTHR24348">
    <property type="entry name" value="SERINE/THREONINE-PROTEIN KINASE UNC-51-RELATED"/>
    <property type="match status" value="1"/>
</dbReference>
<feature type="region of interest" description="Disordered" evidence="4">
    <location>
        <begin position="191"/>
        <end position="214"/>
    </location>
</feature>
<accession>A0A507CF56</accession>
<dbReference type="Proteomes" id="UP000319731">
    <property type="component" value="Unassembled WGS sequence"/>
</dbReference>
<feature type="region of interest" description="Disordered" evidence="4">
    <location>
        <begin position="427"/>
        <end position="451"/>
    </location>
</feature>
<dbReference type="PROSITE" id="PS50011">
    <property type="entry name" value="PROTEIN_KINASE_DOM"/>
    <property type="match status" value="1"/>
</dbReference>
<evidence type="ECO:0000313" key="7">
    <source>
        <dbReference type="Proteomes" id="UP000319731"/>
    </source>
</evidence>
<dbReference type="InterPro" id="IPR045269">
    <property type="entry name" value="Atg1-like"/>
</dbReference>
<feature type="binding site" evidence="3">
    <location>
        <position position="45"/>
    </location>
    <ligand>
        <name>ATP</name>
        <dbReference type="ChEBI" id="CHEBI:30616"/>
    </ligand>
</feature>
<dbReference type="Gene3D" id="3.30.200.20">
    <property type="entry name" value="Phosphorylase Kinase, domain 1"/>
    <property type="match status" value="1"/>
</dbReference>
<dbReference type="GO" id="GO:0005737">
    <property type="term" value="C:cytoplasm"/>
    <property type="evidence" value="ECO:0007669"/>
    <property type="project" value="TreeGrafter"/>
</dbReference>
<dbReference type="PANTHER" id="PTHR24348:SF68">
    <property type="entry name" value="SERINE_THREONINE-PROTEIN KINASE ATG1C"/>
    <property type="match status" value="1"/>
</dbReference>
<dbReference type="InterPro" id="IPR000719">
    <property type="entry name" value="Prot_kinase_dom"/>
</dbReference>
<dbReference type="EMBL" id="QEAO01000004">
    <property type="protein sequence ID" value="TPX36554.1"/>
    <property type="molecule type" value="Genomic_DNA"/>
</dbReference>
<organism evidence="6 7">
    <name type="scientific">Synchytrium microbalum</name>
    <dbReference type="NCBI Taxonomy" id="1806994"/>
    <lineage>
        <taxon>Eukaryota</taxon>
        <taxon>Fungi</taxon>
        <taxon>Fungi incertae sedis</taxon>
        <taxon>Chytridiomycota</taxon>
        <taxon>Chytridiomycota incertae sedis</taxon>
        <taxon>Chytridiomycetes</taxon>
        <taxon>Synchytriales</taxon>
        <taxon>Synchytriaceae</taxon>
        <taxon>Synchytrium</taxon>
    </lineage>
</organism>
<feature type="compositionally biased region" description="Polar residues" evidence="4">
    <location>
        <begin position="191"/>
        <end position="204"/>
    </location>
</feature>
<dbReference type="GO" id="GO:0010506">
    <property type="term" value="P:regulation of autophagy"/>
    <property type="evidence" value="ECO:0007669"/>
    <property type="project" value="InterPro"/>
</dbReference>
<evidence type="ECO:0000313" key="6">
    <source>
        <dbReference type="EMBL" id="TPX36554.1"/>
    </source>
</evidence>
<dbReference type="AlphaFoldDB" id="A0A507CF56"/>
<evidence type="ECO:0000256" key="2">
    <source>
        <dbReference type="ARBA" id="ARBA00022840"/>
    </source>
</evidence>
<gene>
    <name evidence="6" type="ORF">SmJEL517_g01231</name>
</gene>
<evidence type="ECO:0000256" key="3">
    <source>
        <dbReference type="PROSITE-ProRule" id="PRU10141"/>
    </source>
</evidence>
<dbReference type="GO" id="GO:0005524">
    <property type="term" value="F:ATP binding"/>
    <property type="evidence" value="ECO:0007669"/>
    <property type="project" value="UniProtKB-UniRule"/>
</dbReference>
<feature type="compositionally biased region" description="Low complexity" evidence="4">
    <location>
        <begin position="205"/>
        <end position="214"/>
    </location>
</feature>
<dbReference type="SUPFAM" id="SSF56112">
    <property type="entry name" value="Protein kinase-like (PK-like)"/>
    <property type="match status" value="1"/>
</dbReference>
<dbReference type="OrthoDB" id="541276at2759"/>
<evidence type="ECO:0000256" key="4">
    <source>
        <dbReference type="SAM" id="MobiDB-lite"/>
    </source>
</evidence>
<keyword evidence="2 3" id="KW-0067">ATP-binding</keyword>
<protein>
    <recommendedName>
        <fullName evidence="5">Protein kinase domain-containing protein</fullName>
    </recommendedName>
</protein>
<dbReference type="InterPro" id="IPR008271">
    <property type="entry name" value="Ser/Thr_kinase_AS"/>
</dbReference>
<name>A0A507CF56_9FUNG</name>
<keyword evidence="7" id="KW-1185">Reference proteome</keyword>
<evidence type="ECO:0000256" key="1">
    <source>
        <dbReference type="ARBA" id="ARBA00022741"/>
    </source>
</evidence>
<dbReference type="RefSeq" id="XP_031026768.1">
    <property type="nucleotide sequence ID" value="XM_031167159.1"/>
</dbReference>
<dbReference type="GeneID" id="42002456"/>
<dbReference type="InterPro" id="IPR011009">
    <property type="entry name" value="Kinase-like_dom_sf"/>
</dbReference>
<proteinExistence type="predicted"/>
<dbReference type="GO" id="GO:0004674">
    <property type="term" value="F:protein serine/threonine kinase activity"/>
    <property type="evidence" value="ECO:0007669"/>
    <property type="project" value="InterPro"/>
</dbReference>